<dbReference type="AlphaFoldDB" id="A0A0A9XMJ0"/>
<reference evidence="2" key="2">
    <citation type="submission" date="2014-07" db="EMBL/GenBank/DDBJ databases">
        <authorList>
            <person name="Hull J."/>
        </authorList>
    </citation>
    <scope>NUCLEOTIDE SEQUENCE</scope>
</reference>
<feature type="region of interest" description="Disordered" evidence="1">
    <location>
        <begin position="79"/>
        <end position="184"/>
    </location>
</feature>
<feature type="compositionally biased region" description="Basic and acidic residues" evidence="1">
    <location>
        <begin position="93"/>
        <end position="105"/>
    </location>
</feature>
<feature type="compositionally biased region" description="Basic residues" evidence="1">
    <location>
        <begin position="169"/>
        <end position="178"/>
    </location>
</feature>
<feature type="compositionally biased region" description="Basic residues" evidence="1">
    <location>
        <begin position="82"/>
        <end position="92"/>
    </location>
</feature>
<sequence>MKSHMEKLHPKLLNDGPAFPCAVCKFNAPNRDDFEAHMKASHSMLNEDNDEMWKNTDVEQATPKQEDPLQEEEEKCEILKKTMTRRATRTTRQHKDHEENDEILKKTQATQARGATRRQQNQEKNDEIRKKIRKVNKKGMVKKMKDILSRKLKRQQDNHEGNGEVLQKTKARQARGAKRKQDNQ</sequence>
<feature type="compositionally biased region" description="Basic and acidic residues" evidence="1">
    <location>
        <begin position="120"/>
        <end position="129"/>
    </location>
</feature>
<feature type="non-terminal residue" evidence="2">
    <location>
        <position position="184"/>
    </location>
</feature>
<evidence type="ECO:0000313" key="2">
    <source>
        <dbReference type="EMBL" id="JAG20023.1"/>
    </source>
</evidence>
<evidence type="ECO:0000256" key="1">
    <source>
        <dbReference type="SAM" id="MobiDB-lite"/>
    </source>
</evidence>
<proteinExistence type="predicted"/>
<feature type="compositionally biased region" description="Basic and acidic residues" evidence="1">
    <location>
        <begin position="143"/>
        <end position="162"/>
    </location>
</feature>
<reference evidence="2" key="1">
    <citation type="journal article" date="2014" name="PLoS ONE">
        <title>Transcriptome-Based Identification of ABC Transporters in the Western Tarnished Plant Bug Lygus hesperus.</title>
        <authorList>
            <person name="Hull J.J."/>
            <person name="Chaney K."/>
            <person name="Geib S.M."/>
            <person name="Fabrick J.A."/>
            <person name="Brent C.S."/>
            <person name="Walsh D."/>
            <person name="Lavine L.C."/>
        </authorList>
    </citation>
    <scope>NUCLEOTIDE SEQUENCE</scope>
</reference>
<protein>
    <submittedName>
        <fullName evidence="2">Uncharacterized protein</fullName>
    </submittedName>
</protein>
<gene>
    <name evidence="2" type="ORF">CM83_63169</name>
</gene>
<feature type="compositionally biased region" description="Basic residues" evidence="1">
    <location>
        <begin position="130"/>
        <end position="142"/>
    </location>
</feature>
<feature type="compositionally biased region" description="Polar residues" evidence="1">
    <location>
        <begin position="107"/>
        <end position="119"/>
    </location>
</feature>
<name>A0A0A9XMJ0_LYGHE</name>
<accession>A0A0A9XMJ0</accession>
<organism evidence="2">
    <name type="scientific">Lygus hesperus</name>
    <name type="common">Western plant bug</name>
    <dbReference type="NCBI Taxonomy" id="30085"/>
    <lineage>
        <taxon>Eukaryota</taxon>
        <taxon>Metazoa</taxon>
        <taxon>Ecdysozoa</taxon>
        <taxon>Arthropoda</taxon>
        <taxon>Hexapoda</taxon>
        <taxon>Insecta</taxon>
        <taxon>Pterygota</taxon>
        <taxon>Neoptera</taxon>
        <taxon>Paraneoptera</taxon>
        <taxon>Hemiptera</taxon>
        <taxon>Heteroptera</taxon>
        <taxon>Panheteroptera</taxon>
        <taxon>Cimicomorpha</taxon>
        <taxon>Miridae</taxon>
        <taxon>Mirini</taxon>
        <taxon>Lygus</taxon>
    </lineage>
</organism>
<dbReference type="EMBL" id="GBHO01023581">
    <property type="protein sequence ID" value="JAG20023.1"/>
    <property type="molecule type" value="Transcribed_RNA"/>
</dbReference>